<evidence type="ECO:0000256" key="4">
    <source>
        <dbReference type="ARBA" id="ARBA00022630"/>
    </source>
</evidence>
<evidence type="ECO:0000256" key="5">
    <source>
        <dbReference type="ARBA" id="ARBA00022827"/>
    </source>
</evidence>
<evidence type="ECO:0000256" key="6">
    <source>
        <dbReference type="ARBA" id="ARBA00023002"/>
    </source>
</evidence>
<accession>X0ZW63</accession>
<organism evidence="7">
    <name type="scientific">marine sediment metagenome</name>
    <dbReference type="NCBI Taxonomy" id="412755"/>
    <lineage>
        <taxon>unclassified sequences</taxon>
        <taxon>metagenomes</taxon>
        <taxon>ecological metagenomes</taxon>
    </lineage>
</organism>
<dbReference type="GO" id="GO:0071949">
    <property type="term" value="F:FAD binding"/>
    <property type="evidence" value="ECO:0007669"/>
    <property type="project" value="TreeGrafter"/>
</dbReference>
<protein>
    <submittedName>
        <fullName evidence="7">Uncharacterized protein</fullName>
    </submittedName>
</protein>
<evidence type="ECO:0000256" key="2">
    <source>
        <dbReference type="ARBA" id="ARBA00004777"/>
    </source>
</evidence>
<dbReference type="Pfam" id="PF02219">
    <property type="entry name" value="MTHFR"/>
    <property type="match status" value="1"/>
</dbReference>
<gene>
    <name evidence="7" type="ORF">S01H4_04522</name>
</gene>
<dbReference type="SUPFAM" id="SSF51730">
    <property type="entry name" value="FAD-linked oxidoreductase"/>
    <property type="match status" value="1"/>
</dbReference>
<dbReference type="GO" id="GO:0035999">
    <property type="term" value="P:tetrahydrofolate interconversion"/>
    <property type="evidence" value="ECO:0007669"/>
    <property type="project" value="UniProtKB-UniPathway"/>
</dbReference>
<comment type="similarity">
    <text evidence="3">Belongs to the methylenetetrahydrofolate reductase family.</text>
</comment>
<dbReference type="CDD" id="cd00537">
    <property type="entry name" value="MTHFR"/>
    <property type="match status" value="1"/>
</dbReference>
<dbReference type="GO" id="GO:0004489">
    <property type="term" value="F:methylenetetrahydrofolate reductase [NAD(P)H] activity"/>
    <property type="evidence" value="ECO:0007669"/>
    <property type="project" value="InterPro"/>
</dbReference>
<dbReference type="Gene3D" id="3.20.20.220">
    <property type="match status" value="1"/>
</dbReference>
<keyword evidence="6" id="KW-0560">Oxidoreductase</keyword>
<evidence type="ECO:0000313" key="7">
    <source>
        <dbReference type="EMBL" id="GAG64728.1"/>
    </source>
</evidence>
<comment type="caution">
    <text evidence="7">The sequence shown here is derived from an EMBL/GenBank/DDBJ whole genome shotgun (WGS) entry which is preliminary data.</text>
</comment>
<dbReference type="InterPro" id="IPR003171">
    <property type="entry name" value="Mehydrof_redctse-like"/>
</dbReference>
<dbReference type="PANTHER" id="PTHR45754">
    <property type="entry name" value="METHYLENETETRAHYDROFOLATE REDUCTASE"/>
    <property type="match status" value="1"/>
</dbReference>
<dbReference type="AlphaFoldDB" id="X0ZW63"/>
<name>X0ZW63_9ZZZZ</name>
<evidence type="ECO:0000256" key="1">
    <source>
        <dbReference type="ARBA" id="ARBA00001974"/>
    </source>
</evidence>
<sequence>MKVVNLYKGNKPVFSLEVFPPRNGESLEAVLNTIDSLWSFKPAFVSVTGGALGSMRGGTIAIAAGIKRKYGVEGIPHFTCVNKSKHDIENLLMEMKFNEIENVFALRGDPPMGQKEFIPHPEGHKYASELVEQIKLLNEGVYILSSVEKDYKVSPTNFGIAVAGYPNGHPECPDKKKDLEHLKIKVDNGADYIVTQLFFDIDVFLEFVENAKRIGIDIPIVPGVMPMDKYGPIKFVSKQMGIEIPEKLKDKLEAHKDDKDTIKKILEEHTLLMCKKLVEQGSPGIQFYTMDKPEGTKKILQELCKE</sequence>
<comment type="pathway">
    <text evidence="2">One-carbon metabolism; tetrahydrofolate interconversion.</text>
</comment>
<reference evidence="7" key="1">
    <citation type="journal article" date="2014" name="Front. Microbiol.">
        <title>High frequency of phylogenetically diverse reductive dehalogenase-homologous genes in deep subseafloor sedimentary metagenomes.</title>
        <authorList>
            <person name="Kawai M."/>
            <person name="Futagami T."/>
            <person name="Toyoda A."/>
            <person name="Takaki Y."/>
            <person name="Nishi S."/>
            <person name="Hori S."/>
            <person name="Arai W."/>
            <person name="Tsubouchi T."/>
            <person name="Morono Y."/>
            <person name="Uchiyama I."/>
            <person name="Ito T."/>
            <person name="Fujiyama A."/>
            <person name="Inagaki F."/>
            <person name="Takami H."/>
        </authorList>
    </citation>
    <scope>NUCLEOTIDE SEQUENCE</scope>
    <source>
        <strain evidence="7">Expedition CK06-06</strain>
    </source>
</reference>
<dbReference type="UniPathway" id="UPA00193"/>
<dbReference type="PANTHER" id="PTHR45754:SF3">
    <property type="entry name" value="METHYLENETETRAHYDROFOLATE REDUCTASE (NADPH)"/>
    <property type="match status" value="1"/>
</dbReference>
<comment type="cofactor">
    <cofactor evidence="1">
        <name>FAD</name>
        <dbReference type="ChEBI" id="CHEBI:57692"/>
    </cofactor>
</comment>
<proteinExistence type="inferred from homology"/>
<dbReference type="GO" id="GO:0009086">
    <property type="term" value="P:methionine biosynthetic process"/>
    <property type="evidence" value="ECO:0007669"/>
    <property type="project" value="TreeGrafter"/>
</dbReference>
<keyword evidence="5" id="KW-0274">FAD</keyword>
<evidence type="ECO:0000256" key="3">
    <source>
        <dbReference type="ARBA" id="ARBA00006743"/>
    </source>
</evidence>
<dbReference type="EMBL" id="BART01001221">
    <property type="protein sequence ID" value="GAG64728.1"/>
    <property type="molecule type" value="Genomic_DNA"/>
</dbReference>
<dbReference type="InterPro" id="IPR029041">
    <property type="entry name" value="FAD-linked_oxidoreductase-like"/>
</dbReference>
<keyword evidence="4" id="KW-0285">Flavoprotein</keyword>
<dbReference type="GO" id="GO:0005829">
    <property type="term" value="C:cytosol"/>
    <property type="evidence" value="ECO:0007669"/>
    <property type="project" value="TreeGrafter"/>
</dbReference>